<keyword evidence="14" id="KW-1185">Reference proteome</keyword>
<comment type="similarity">
    <text evidence="10">Belongs to the DHHC palmitoyltransferase family.</text>
</comment>
<comment type="subcellular location">
    <subcellularLocation>
        <location evidence="1">Membrane</location>
        <topology evidence="1">Multi-pass membrane protein</topology>
    </subcellularLocation>
</comment>
<feature type="region of interest" description="Disordered" evidence="11">
    <location>
        <begin position="395"/>
        <end position="423"/>
    </location>
</feature>
<keyword evidence="3 10" id="KW-0812">Transmembrane</keyword>
<comment type="domain">
    <text evidence="10">The DHHC domain is required for palmitoyltransferase activity.</text>
</comment>
<proteinExistence type="inferred from homology"/>
<dbReference type="InterPro" id="IPR001594">
    <property type="entry name" value="Palmitoyltrfase_DHHC"/>
</dbReference>
<dbReference type="InterPro" id="IPR039859">
    <property type="entry name" value="PFA4/ZDH16/20/ERF2-like"/>
</dbReference>
<evidence type="ECO:0000256" key="1">
    <source>
        <dbReference type="ARBA" id="ARBA00004141"/>
    </source>
</evidence>
<evidence type="ECO:0000313" key="13">
    <source>
        <dbReference type="EMBL" id="KAG0326907.1"/>
    </source>
</evidence>
<reference evidence="13" key="1">
    <citation type="journal article" date="2020" name="Fungal Divers.">
        <title>Resolving the Mortierellaceae phylogeny through synthesis of multi-gene phylogenetics and phylogenomics.</title>
        <authorList>
            <person name="Vandepol N."/>
            <person name="Liber J."/>
            <person name="Desiro A."/>
            <person name="Na H."/>
            <person name="Kennedy M."/>
            <person name="Barry K."/>
            <person name="Grigoriev I.V."/>
            <person name="Miller A.N."/>
            <person name="O'Donnell K."/>
            <person name="Stajich J.E."/>
            <person name="Bonito G."/>
        </authorList>
    </citation>
    <scope>NUCLEOTIDE SEQUENCE</scope>
    <source>
        <strain evidence="13">REB-010B</strain>
    </source>
</reference>
<comment type="caution">
    <text evidence="13">The sequence shown here is derived from an EMBL/GenBank/DDBJ whole genome shotgun (WGS) entry which is preliminary data.</text>
</comment>
<evidence type="ECO:0000256" key="11">
    <source>
        <dbReference type="SAM" id="MobiDB-lite"/>
    </source>
</evidence>
<dbReference type="EC" id="2.3.1.225" evidence="10"/>
<feature type="compositionally biased region" description="Polar residues" evidence="11">
    <location>
        <begin position="398"/>
        <end position="407"/>
    </location>
</feature>
<keyword evidence="8 10" id="KW-0012">Acyltransferase</keyword>
<evidence type="ECO:0000256" key="2">
    <source>
        <dbReference type="ARBA" id="ARBA00022679"/>
    </source>
</evidence>
<dbReference type="PANTHER" id="PTHR12246">
    <property type="entry name" value="PALMITOYLTRANSFERASE ZDHHC16"/>
    <property type="match status" value="1"/>
</dbReference>
<dbReference type="EMBL" id="JAAAIP010000070">
    <property type="protein sequence ID" value="KAG0326907.1"/>
    <property type="molecule type" value="Genomic_DNA"/>
</dbReference>
<dbReference type="Proteomes" id="UP000738325">
    <property type="component" value="Unassembled WGS sequence"/>
</dbReference>
<accession>A0A9P6UYY1</accession>
<evidence type="ECO:0000256" key="3">
    <source>
        <dbReference type="ARBA" id="ARBA00022692"/>
    </source>
</evidence>
<gene>
    <name evidence="13" type="primary">PFA4_2</name>
    <name evidence="13" type="ORF">BGZ99_008816</name>
</gene>
<evidence type="ECO:0000256" key="5">
    <source>
        <dbReference type="ARBA" id="ARBA00023136"/>
    </source>
</evidence>
<comment type="catalytic activity">
    <reaction evidence="9 10">
        <text>L-cysteinyl-[protein] + hexadecanoyl-CoA = S-hexadecanoyl-L-cysteinyl-[protein] + CoA</text>
        <dbReference type="Rhea" id="RHEA:36683"/>
        <dbReference type="Rhea" id="RHEA-COMP:10131"/>
        <dbReference type="Rhea" id="RHEA-COMP:11032"/>
        <dbReference type="ChEBI" id="CHEBI:29950"/>
        <dbReference type="ChEBI" id="CHEBI:57287"/>
        <dbReference type="ChEBI" id="CHEBI:57379"/>
        <dbReference type="ChEBI" id="CHEBI:74151"/>
        <dbReference type="EC" id="2.3.1.225"/>
    </reaction>
</comment>
<dbReference type="AlphaFoldDB" id="A0A9P6UYY1"/>
<feature type="transmembrane region" description="Helical" evidence="10">
    <location>
        <begin position="89"/>
        <end position="108"/>
    </location>
</feature>
<keyword evidence="7" id="KW-0449">Lipoprotein</keyword>
<dbReference type="PROSITE" id="PS50216">
    <property type="entry name" value="DHHC"/>
    <property type="match status" value="1"/>
</dbReference>
<protein>
    <recommendedName>
        <fullName evidence="10">Palmitoyltransferase</fullName>
        <ecNumber evidence="10">2.3.1.225</ecNumber>
    </recommendedName>
</protein>
<evidence type="ECO:0000256" key="7">
    <source>
        <dbReference type="ARBA" id="ARBA00023288"/>
    </source>
</evidence>
<organism evidence="13 14">
    <name type="scientific">Dissophora globulifera</name>
    <dbReference type="NCBI Taxonomy" id="979702"/>
    <lineage>
        <taxon>Eukaryota</taxon>
        <taxon>Fungi</taxon>
        <taxon>Fungi incertae sedis</taxon>
        <taxon>Mucoromycota</taxon>
        <taxon>Mortierellomycotina</taxon>
        <taxon>Mortierellomycetes</taxon>
        <taxon>Mortierellales</taxon>
        <taxon>Mortierellaceae</taxon>
        <taxon>Dissophora</taxon>
    </lineage>
</organism>
<feature type="transmembrane region" description="Helical" evidence="10">
    <location>
        <begin position="189"/>
        <end position="209"/>
    </location>
</feature>
<sequence length="669" mass="75630">MGGNDRWISWLACTLIAFISISSQVFIFWPWLLGSWSTTTGSAPAYSPHSDNRLEPHSSGAGYIDQSLEDDGATLGYLSIMWTNLNVQALLYLIPFNCSLFMLCWNYYLTMMTDPGSPPHDWSPPDDGSSIEFKRTTHTPRYCRTCDSYKPPRTHHCRSCKKCVLKMDHHCPWVRNCVGYFNYGYFVRFIIWTTIATFICALLLILRCWEAYENEQLGINRHNAPSPEQIILIAIDLCLDGCVFFGVSILSIYHLWCISSNTTTIESWEKNRVLTMIRRGRISDMKCPYHQGILTNFQVVLGQNPLLWLWPQPMLGDGIHFKVRREKPSELLDQMSSDDEYNSSSSRSMRIKQWLRPLDPTTNYHHVGRDTAIGTGMVVIARHLEGTAYFLYGPPMPSQDQSTPSRHSPTRDGCPQHHSHHVDRESPVAASFWGVFRPSVDTQINDKSTASEAPAIEDQMDSQSPPQLFFLSGDPLPLGSYPLDMAEPHACIPPHLYYRVTVSGPMCDNSGSSSGSSSTSTSTSSLQEYVLPFVHRLGDGKDEAGGLTSAYHLLEEFEDADDAGEFLQRRLVELQQQQNAGIKRASPLFSQQLVAAAIYACTEVLVSEQRTLPLVEQEFFLTPQLSTELPNLRRHIMNTIRLTDLDTHPLPFHLVKSDVKLLLPNMTTY</sequence>
<dbReference type="GO" id="GO:0019706">
    <property type="term" value="F:protein-cysteine S-palmitoyltransferase activity"/>
    <property type="evidence" value="ECO:0007669"/>
    <property type="project" value="UniProtKB-EC"/>
</dbReference>
<dbReference type="Pfam" id="PF01529">
    <property type="entry name" value="DHHC"/>
    <property type="match status" value="1"/>
</dbReference>
<evidence type="ECO:0000313" key="14">
    <source>
        <dbReference type="Proteomes" id="UP000738325"/>
    </source>
</evidence>
<evidence type="ECO:0000256" key="9">
    <source>
        <dbReference type="ARBA" id="ARBA00048048"/>
    </source>
</evidence>
<dbReference type="GO" id="GO:0016020">
    <property type="term" value="C:membrane"/>
    <property type="evidence" value="ECO:0007669"/>
    <property type="project" value="UniProtKB-SubCell"/>
</dbReference>
<feature type="domain" description="Palmitoyltransferase DHHC" evidence="12">
    <location>
        <begin position="138"/>
        <end position="270"/>
    </location>
</feature>
<keyword evidence="6" id="KW-0564">Palmitate</keyword>
<feature type="transmembrane region" description="Helical" evidence="10">
    <location>
        <begin position="6"/>
        <end position="29"/>
    </location>
</feature>
<dbReference type="OrthoDB" id="331948at2759"/>
<evidence type="ECO:0000256" key="4">
    <source>
        <dbReference type="ARBA" id="ARBA00022989"/>
    </source>
</evidence>
<keyword evidence="5 10" id="KW-0472">Membrane</keyword>
<evidence type="ECO:0000256" key="6">
    <source>
        <dbReference type="ARBA" id="ARBA00023139"/>
    </source>
</evidence>
<evidence type="ECO:0000256" key="8">
    <source>
        <dbReference type="ARBA" id="ARBA00023315"/>
    </source>
</evidence>
<keyword evidence="4 10" id="KW-1133">Transmembrane helix</keyword>
<evidence type="ECO:0000256" key="10">
    <source>
        <dbReference type="RuleBase" id="RU079119"/>
    </source>
</evidence>
<evidence type="ECO:0000259" key="12">
    <source>
        <dbReference type="Pfam" id="PF01529"/>
    </source>
</evidence>
<name>A0A9P6UYY1_9FUNG</name>
<keyword evidence="2 10" id="KW-0808">Transferase</keyword>